<dbReference type="AlphaFoldDB" id="A0A8J5TWV5"/>
<evidence type="ECO:0000313" key="2">
    <source>
        <dbReference type="Proteomes" id="UP000694050"/>
    </source>
</evidence>
<dbReference type="EMBL" id="JAELUQ010000018">
    <property type="protein sequence ID" value="KAG7402577.1"/>
    <property type="molecule type" value="Genomic_DNA"/>
</dbReference>
<comment type="caution">
    <text evidence="1">The sequence shown here is derived from an EMBL/GenBank/DDBJ whole genome shotgun (WGS) entry which is preliminary data.</text>
</comment>
<evidence type="ECO:0000313" key="1">
    <source>
        <dbReference type="EMBL" id="KAG7402577.1"/>
    </source>
</evidence>
<reference evidence="1" key="1">
    <citation type="submission" date="2021-04" db="EMBL/GenBank/DDBJ databases">
        <title>First draft genome resource for Brassicaceae pathogens Fusarium oxysporum f. sp. raphani and Fusarium oxysporum f. sp. rapae.</title>
        <authorList>
            <person name="Asai S."/>
        </authorList>
    </citation>
    <scope>NUCLEOTIDE SEQUENCE</scope>
    <source>
        <strain evidence="1">Tf1208</strain>
    </source>
</reference>
<name>A0A8J5TWV5_FUSOX</name>
<gene>
    <name evidence="1" type="ORF">Forpe1208_v017135</name>
</gene>
<protein>
    <submittedName>
        <fullName evidence="1">Uncharacterized protein</fullName>
    </submittedName>
</protein>
<dbReference type="Proteomes" id="UP000694050">
    <property type="component" value="Unassembled WGS sequence"/>
</dbReference>
<sequence length="174" mass="19868">MARPDKPPTTTSRDGRMSLIDDGATIENVRERFQDQGYFFQEIERVGALVKGLYDQRRLRSEDVVYENFEPFLQSNPLLAKLLEGYSVKPNVTWPWGTYSKYYCWDDGSLTLETSITSIIIYMLAPLSHPICCAGSHHRKPEKLLRDPYGAFSLSDESMALYEDRSTKTEIGGV</sequence>
<organism evidence="1 2">
    <name type="scientific">Fusarium oxysporum f. sp. rapae</name>
    <dbReference type="NCBI Taxonomy" id="485398"/>
    <lineage>
        <taxon>Eukaryota</taxon>
        <taxon>Fungi</taxon>
        <taxon>Dikarya</taxon>
        <taxon>Ascomycota</taxon>
        <taxon>Pezizomycotina</taxon>
        <taxon>Sordariomycetes</taxon>
        <taxon>Hypocreomycetidae</taxon>
        <taxon>Hypocreales</taxon>
        <taxon>Nectriaceae</taxon>
        <taxon>Fusarium</taxon>
        <taxon>Fusarium oxysporum species complex</taxon>
    </lineage>
</organism>
<proteinExistence type="predicted"/>
<accession>A0A8J5TWV5</accession>